<dbReference type="GO" id="GO:0005886">
    <property type="term" value="C:plasma membrane"/>
    <property type="evidence" value="ECO:0007669"/>
    <property type="project" value="UniProtKB-SubCell"/>
</dbReference>
<comment type="subcellular location">
    <subcellularLocation>
        <location evidence="1">Cell membrane</location>
        <topology evidence="1">Single-pass membrane protein</topology>
    </subcellularLocation>
</comment>
<evidence type="ECO:0000256" key="3">
    <source>
        <dbReference type="ARBA" id="ARBA00022448"/>
    </source>
</evidence>
<evidence type="ECO:0000256" key="7">
    <source>
        <dbReference type="ARBA" id="ARBA00022989"/>
    </source>
</evidence>
<dbReference type="PANTHER" id="PTHR33909:SF1">
    <property type="entry name" value="SEC TRANSLOCON ACCESSORY COMPLEX SUBUNIT YAJC"/>
    <property type="match status" value="1"/>
</dbReference>
<keyword evidence="7 10" id="KW-1133">Transmembrane helix</keyword>
<dbReference type="InterPro" id="IPR003849">
    <property type="entry name" value="Preprotein_translocase_YajC"/>
</dbReference>
<name>A0A4R8GXM0_9FIRM</name>
<protein>
    <submittedName>
        <fullName evidence="11">Preprotein translocase subunit YajC</fullName>
    </submittedName>
</protein>
<dbReference type="Proteomes" id="UP000295832">
    <property type="component" value="Unassembled WGS sequence"/>
</dbReference>
<evidence type="ECO:0000313" key="11">
    <source>
        <dbReference type="EMBL" id="TDX51033.1"/>
    </source>
</evidence>
<comment type="similarity">
    <text evidence="2">Belongs to the YajC family.</text>
</comment>
<evidence type="ECO:0000256" key="4">
    <source>
        <dbReference type="ARBA" id="ARBA00022475"/>
    </source>
</evidence>
<evidence type="ECO:0000256" key="9">
    <source>
        <dbReference type="ARBA" id="ARBA00023136"/>
    </source>
</evidence>
<accession>A0A4R8GXM0</accession>
<evidence type="ECO:0000256" key="2">
    <source>
        <dbReference type="ARBA" id="ARBA00006742"/>
    </source>
</evidence>
<keyword evidence="5 10" id="KW-0812">Transmembrane</keyword>
<dbReference type="GO" id="GO:0015031">
    <property type="term" value="P:protein transport"/>
    <property type="evidence" value="ECO:0007669"/>
    <property type="project" value="UniProtKB-KW"/>
</dbReference>
<dbReference type="PRINTS" id="PR01853">
    <property type="entry name" value="YAJCTRNLCASE"/>
</dbReference>
<gene>
    <name evidence="11" type="ORF">C7959_1168</name>
</gene>
<dbReference type="AlphaFoldDB" id="A0A4R8GXM0"/>
<reference evidence="11 12" key="1">
    <citation type="submission" date="2019-03" db="EMBL/GenBank/DDBJ databases">
        <title>Subsurface microbial communities from deep shales in Ohio and West Virginia, USA.</title>
        <authorList>
            <person name="Wrighton K."/>
        </authorList>
    </citation>
    <scope>NUCLEOTIDE SEQUENCE [LARGE SCALE GENOMIC DNA]</scope>
    <source>
        <strain evidence="11 12">MSL 6dP</strain>
    </source>
</reference>
<evidence type="ECO:0000256" key="6">
    <source>
        <dbReference type="ARBA" id="ARBA00022927"/>
    </source>
</evidence>
<dbReference type="Pfam" id="PF02699">
    <property type="entry name" value="YajC"/>
    <property type="match status" value="1"/>
</dbReference>
<dbReference type="STRING" id="926561.GCA_000379025_00550"/>
<evidence type="ECO:0000256" key="10">
    <source>
        <dbReference type="SAM" id="Phobius"/>
    </source>
</evidence>
<keyword evidence="3" id="KW-0813">Transport</keyword>
<dbReference type="PANTHER" id="PTHR33909">
    <property type="entry name" value="SEC TRANSLOCON ACCESSORY COMPLEX SUBUNIT YAJC"/>
    <property type="match status" value="1"/>
</dbReference>
<dbReference type="NCBIfam" id="TIGR00739">
    <property type="entry name" value="yajC"/>
    <property type="match status" value="1"/>
</dbReference>
<proteinExistence type="inferred from homology"/>
<keyword evidence="8" id="KW-0811">Translocation</keyword>
<dbReference type="EMBL" id="SOEG01000016">
    <property type="protein sequence ID" value="TDX51033.1"/>
    <property type="molecule type" value="Genomic_DNA"/>
</dbReference>
<evidence type="ECO:0000256" key="1">
    <source>
        <dbReference type="ARBA" id="ARBA00004162"/>
    </source>
</evidence>
<comment type="caution">
    <text evidence="11">The sequence shown here is derived from an EMBL/GenBank/DDBJ whole genome shotgun (WGS) entry which is preliminary data.</text>
</comment>
<evidence type="ECO:0000256" key="8">
    <source>
        <dbReference type="ARBA" id="ARBA00023010"/>
    </source>
</evidence>
<sequence>MQVLGSLLPFVVMILIFWLLIIKPQKKRQQERQSMLDSLEEGTKIVTIGGIKGTITNIADDELSLEIAPELEVKITRLAVGRVEMDEDEVTATDK</sequence>
<evidence type="ECO:0000256" key="5">
    <source>
        <dbReference type="ARBA" id="ARBA00022692"/>
    </source>
</evidence>
<keyword evidence="9 10" id="KW-0472">Membrane</keyword>
<keyword evidence="12" id="KW-1185">Reference proteome</keyword>
<dbReference type="SMART" id="SM01323">
    <property type="entry name" value="YajC"/>
    <property type="match status" value="1"/>
</dbReference>
<evidence type="ECO:0000313" key="12">
    <source>
        <dbReference type="Proteomes" id="UP000295832"/>
    </source>
</evidence>
<keyword evidence="4" id="KW-1003">Cell membrane</keyword>
<organism evidence="11 12">
    <name type="scientific">Orenia marismortui</name>
    <dbReference type="NCBI Taxonomy" id="46469"/>
    <lineage>
        <taxon>Bacteria</taxon>
        <taxon>Bacillati</taxon>
        <taxon>Bacillota</taxon>
        <taxon>Clostridia</taxon>
        <taxon>Halanaerobiales</taxon>
        <taxon>Halobacteroidaceae</taxon>
        <taxon>Orenia</taxon>
    </lineage>
</organism>
<dbReference type="RefSeq" id="WP_018247761.1">
    <property type="nucleotide sequence ID" value="NZ_SOEG01000016.1"/>
</dbReference>
<keyword evidence="6" id="KW-0653">Protein transport</keyword>
<feature type="transmembrane region" description="Helical" evidence="10">
    <location>
        <begin position="6"/>
        <end position="22"/>
    </location>
</feature>